<protein>
    <submittedName>
        <fullName evidence="1">PqqD family protein</fullName>
    </submittedName>
</protein>
<accession>A0ABT4RM73</accession>
<comment type="caution">
    <text evidence="1">The sequence shown here is derived from an EMBL/GenBank/DDBJ whole genome shotgun (WGS) entry which is preliminary data.</text>
</comment>
<dbReference type="InterPro" id="IPR008792">
    <property type="entry name" value="PQQD"/>
</dbReference>
<organism evidence="1 2">
    <name type="scientific">Solirubrobacter deserti</name>
    <dbReference type="NCBI Taxonomy" id="2282478"/>
    <lineage>
        <taxon>Bacteria</taxon>
        <taxon>Bacillati</taxon>
        <taxon>Actinomycetota</taxon>
        <taxon>Thermoleophilia</taxon>
        <taxon>Solirubrobacterales</taxon>
        <taxon>Solirubrobacteraceae</taxon>
        <taxon>Solirubrobacter</taxon>
    </lineage>
</organism>
<dbReference type="EMBL" id="JAPCID010000028">
    <property type="protein sequence ID" value="MDA0139665.1"/>
    <property type="molecule type" value="Genomic_DNA"/>
</dbReference>
<keyword evidence="2" id="KW-1185">Reference proteome</keyword>
<sequence>MSIPEHVVFRSFASETVVLNLQTQKFHGLNASAGRMVEVLGREKSVGAALTEIARDFERPEAEIEPYLLEFVETMLERGLLVVTDG</sequence>
<name>A0ABT4RM73_9ACTN</name>
<evidence type="ECO:0000313" key="1">
    <source>
        <dbReference type="EMBL" id="MDA0139665.1"/>
    </source>
</evidence>
<dbReference type="Gene3D" id="1.10.10.1150">
    <property type="entry name" value="Coenzyme PQQ synthesis protein D (PqqD)"/>
    <property type="match status" value="1"/>
</dbReference>
<dbReference type="Pfam" id="PF05402">
    <property type="entry name" value="PqqD"/>
    <property type="match status" value="1"/>
</dbReference>
<dbReference type="RefSeq" id="WP_202955608.1">
    <property type="nucleotide sequence ID" value="NZ_JAPCID010000028.1"/>
</dbReference>
<dbReference type="InterPro" id="IPR041881">
    <property type="entry name" value="PqqD_sf"/>
</dbReference>
<dbReference type="Proteomes" id="UP001147700">
    <property type="component" value="Unassembled WGS sequence"/>
</dbReference>
<proteinExistence type="predicted"/>
<gene>
    <name evidence="1" type="ORF">OJ962_19345</name>
</gene>
<evidence type="ECO:0000313" key="2">
    <source>
        <dbReference type="Proteomes" id="UP001147700"/>
    </source>
</evidence>
<reference evidence="1" key="1">
    <citation type="submission" date="2022-10" db="EMBL/GenBank/DDBJ databases">
        <title>The WGS of Solirubrobacter sp. CPCC 204708.</title>
        <authorList>
            <person name="Jiang Z."/>
        </authorList>
    </citation>
    <scope>NUCLEOTIDE SEQUENCE</scope>
    <source>
        <strain evidence="1">CPCC 204708</strain>
    </source>
</reference>